<keyword evidence="2" id="KW-1185">Reference proteome</keyword>
<dbReference type="STRING" id="504798.SAMN05421871_11487"/>
<organism evidence="1 2">
    <name type="scientific">Actinokineospora alba</name>
    <dbReference type="NCBI Taxonomy" id="504798"/>
    <lineage>
        <taxon>Bacteria</taxon>
        <taxon>Bacillati</taxon>
        <taxon>Actinomycetota</taxon>
        <taxon>Actinomycetes</taxon>
        <taxon>Pseudonocardiales</taxon>
        <taxon>Pseudonocardiaceae</taxon>
        <taxon>Actinokineospora</taxon>
    </lineage>
</organism>
<protein>
    <submittedName>
        <fullName evidence="1">Uncharacterized protein</fullName>
    </submittedName>
</protein>
<evidence type="ECO:0000313" key="2">
    <source>
        <dbReference type="Proteomes" id="UP000199651"/>
    </source>
</evidence>
<gene>
    <name evidence="1" type="ORF">SAMN05192558_10959</name>
</gene>
<accession>A0A1H0SRB1</accession>
<proteinExistence type="predicted"/>
<reference evidence="2" key="1">
    <citation type="submission" date="2016-10" db="EMBL/GenBank/DDBJ databases">
        <authorList>
            <person name="Varghese N."/>
            <person name="Submissions S."/>
        </authorList>
    </citation>
    <scope>NUCLEOTIDE SEQUENCE [LARGE SCALE GENOMIC DNA]</scope>
    <source>
        <strain evidence="2">IBRC-M 10655</strain>
    </source>
</reference>
<dbReference type="EMBL" id="FNJB01000009">
    <property type="protein sequence ID" value="SDP44322.1"/>
    <property type="molecule type" value="Genomic_DNA"/>
</dbReference>
<dbReference type="AlphaFoldDB" id="A0A1H0SRB1"/>
<dbReference type="Proteomes" id="UP000199651">
    <property type="component" value="Unassembled WGS sequence"/>
</dbReference>
<name>A0A1H0SRB1_9PSEU</name>
<sequence length="140" mass="15108">MPVEALEQVGARVGQALNCTFAEGEFQRWYAQVAGVFGLKISLVGVTGIGGKSVAKLVGAVSEDGFLYDSDGGNQVEYDRVDISAYIVDLLTIRTGLQWYQPTPDDYAAERKAARGFDDMLGGVGTQGWTSADEEKFGDW</sequence>
<evidence type="ECO:0000313" key="1">
    <source>
        <dbReference type="EMBL" id="SDP44322.1"/>
    </source>
</evidence>